<accession>G7WMU4</accession>
<dbReference type="InterPro" id="IPR036465">
    <property type="entry name" value="vWFA_dom_sf"/>
</dbReference>
<reference evidence="2 3" key="1">
    <citation type="journal article" date="2012" name="PLoS ONE">
        <title>The genome characteristics and predicted function of methyl-group oxidation pathway in the obligate aceticlastic methanogens, Methanosaeta spp.</title>
        <authorList>
            <person name="Zhu J."/>
            <person name="Zheng H."/>
            <person name="Ai G."/>
            <person name="Zhang G."/>
            <person name="Liu D."/>
            <person name="Liu X."/>
            <person name="Dong X."/>
        </authorList>
    </citation>
    <scope>NUCLEOTIDE SEQUENCE [LARGE SCALE GENOMIC DNA]</scope>
    <source>
        <strain evidence="2 3">6Ac</strain>
    </source>
</reference>
<dbReference type="PANTHER" id="PTHR33608:SF6">
    <property type="entry name" value="BLL2464 PROTEIN"/>
    <property type="match status" value="1"/>
</dbReference>
<evidence type="ECO:0000313" key="2">
    <source>
        <dbReference type="EMBL" id="AET64509.1"/>
    </source>
</evidence>
<feature type="domain" description="DUF58" evidence="1">
    <location>
        <begin position="42"/>
        <end position="247"/>
    </location>
</feature>
<dbReference type="InterPro" id="IPR002881">
    <property type="entry name" value="DUF58"/>
</dbReference>
<dbReference type="Proteomes" id="UP000005877">
    <property type="component" value="Chromosome"/>
</dbReference>
<dbReference type="Pfam" id="PF01882">
    <property type="entry name" value="DUF58"/>
    <property type="match status" value="1"/>
</dbReference>
<dbReference type="GeneID" id="12510310"/>
<dbReference type="STRING" id="1110509.Mhar_1141"/>
<evidence type="ECO:0000313" key="3">
    <source>
        <dbReference type="Proteomes" id="UP000005877"/>
    </source>
</evidence>
<organism evidence="2 3">
    <name type="scientific">Methanothrix harundinacea (strain 6Ac)</name>
    <name type="common">Methanosaeta harundinacea</name>
    <dbReference type="NCBI Taxonomy" id="1110509"/>
    <lineage>
        <taxon>Archaea</taxon>
        <taxon>Methanobacteriati</taxon>
        <taxon>Methanobacteriota</taxon>
        <taxon>Stenosarchaea group</taxon>
        <taxon>Methanomicrobia</taxon>
        <taxon>Methanotrichales</taxon>
        <taxon>Methanotrichaceae</taxon>
        <taxon>Methanothrix</taxon>
    </lineage>
</organism>
<sequence>MDTEFLAELDRFTLLVRKRVSTAYTGARRSVKVGRGISPVGYREYRKGDDFKFVDWKVYARTEKLYVREHEEERSLAVHILLDASSSMAFGEKFAFASKLAVGFAYLAIKENEKFSISKFGEMLEPGETKGGRRNLFSAMEDLDRTAPSGGTDFRRMAEQFDLTIRSTSLVVVVSDLLEEIESLVAGIYKLSAHDLILIQVLDPAEAALDFEGDLRFVDMESKEAVMTRVTPKVREEYAARMAAHEARIREACHAVGADFFTYTTARPIFEAFSDVHTRAKVWRA</sequence>
<dbReference type="AlphaFoldDB" id="G7WMU4"/>
<name>G7WMU4_METH6</name>
<dbReference type="HOGENOM" id="CLU_054927_3_1_2"/>
<dbReference type="PANTHER" id="PTHR33608">
    <property type="entry name" value="BLL2464 PROTEIN"/>
    <property type="match status" value="1"/>
</dbReference>
<proteinExistence type="predicted"/>
<dbReference type="PATRIC" id="fig|1110509.7.peg.1267"/>
<dbReference type="EMBL" id="CP003117">
    <property type="protein sequence ID" value="AET64509.1"/>
    <property type="molecule type" value="Genomic_DNA"/>
</dbReference>
<dbReference type="SUPFAM" id="SSF53300">
    <property type="entry name" value="vWA-like"/>
    <property type="match status" value="1"/>
</dbReference>
<dbReference type="KEGG" id="mhi:Mhar_1141"/>
<keyword evidence="3" id="KW-1185">Reference proteome</keyword>
<gene>
    <name evidence="2" type="ordered locus">Mhar_1141</name>
</gene>
<dbReference type="OrthoDB" id="3263at2157"/>
<protein>
    <recommendedName>
        <fullName evidence="1">DUF58 domain-containing protein</fullName>
    </recommendedName>
</protein>
<dbReference type="RefSeq" id="WP_014586694.1">
    <property type="nucleotide sequence ID" value="NC_017527.1"/>
</dbReference>
<evidence type="ECO:0000259" key="1">
    <source>
        <dbReference type="Pfam" id="PF01882"/>
    </source>
</evidence>